<name>A0ACB7J6V1_PLECO</name>
<proteinExistence type="predicted"/>
<gene>
    <name evidence="1" type="ORF">CCMSSC00406_0009332</name>
</gene>
<dbReference type="Proteomes" id="UP000824881">
    <property type="component" value="Unassembled WGS sequence"/>
</dbReference>
<protein>
    <submittedName>
        <fullName evidence="1">Uncharacterized protein</fullName>
    </submittedName>
</protein>
<evidence type="ECO:0000313" key="2">
    <source>
        <dbReference type="Proteomes" id="UP000824881"/>
    </source>
</evidence>
<organism evidence="1 2">
    <name type="scientific">Pleurotus cornucopiae</name>
    <name type="common">Cornucopia mushroom</name>
    <dbReference type="NCBI Taxonomy" id="5321"/>
    <lineage>
        <taxon>Eukaryota</taxon>
        <taxon>Fungi</taxon>
        <taxon>Dikarya</taxon>
        <taxon>Basidiomycota</taxon>
        <taxon>Agaricomycotina</taxon>
        <taxon>Agaricomycetes</taxon>
        <taxon>Agaricomycetidae</taxon>
        <taxon>Agaricales</taxon>
        <taxon>Pleurotineae</taxon>
        <taxon>Pleurotaceae</taxon>
        <taxon>Pleurotus</taxon>
    </lineage>
</organism>
<evidence type="ECO:0000313" key="1">
    <source>
        <dbReference type="EMBL" id="KAG9225735.1"/>
    </source>
</evidence>
<accession>A0ACB7J6V1</accession>
<reference evidence="1 2" key="1">
    <citation type="journal article" date="2021" name="Appl. Environ. Microbiol.">
        <title>Genetic linkage and physical mapping for an oyster mushroom Pleurotus cornucopiae and QTL analysis for the trait cap color.</title>
        <authorList>
            <person name="Zhang Y."/>
            <person name="Gao W."/>
            <person name="Sonnenberg A."/>
            <person name="Chen Q."/>
            <person name="Zhang J."/>
            <person name="Huang C."/>
        </authorList>
    </citation>
    <scope>NUCLEOTIDE SEQUENCE [LARGE SCALE GENOMIC DNA]</scope>
    <source>
        <strain evidence="1">CCMSSC00406</strain>
    </source>
</reference>
<keyword evidence="2" id="KW-1185">Reference proteome</keyword>
<sequence length="232" mass="25411">MMLLSFCIFTLSFTAVLSMVIPCHPPKNFSDITPFQLTLIAPSTRACNISASFTDECRTAEQAAPFINKAFDDYAISSVGEKAAILSLMLFETGGLKFDRNHFPAPGRPGQGTRNLMTFPFVHQYALDTPSTHSRARALAGTNATDPSITNDTMNDVRDLVLGDELSFASAMWFYKASGPERVGCMANRSLADGLIAQTRQGWEDYITGCIFTIVTEDRASVWEKTISVLSP</sequence>
<dbReference type="EMBL" id="WQMT02000002">
    <property type="protein sequence ID" value="KAG9225735.1"/>
    <property type="molecule type" value="Genomic_DNA"/>
</dbReference>
<comment type="caution">
    <text evidence="1">The sequence shown here is derived from an EMBL/GenBank/DDBJ whole genome shotgun (WGS) entry which is preliminary data.</text>
</comment>